<name>A0A834TB69_9FABA</name>
<evidence type="ECO:0000313" key="2">
    <source>
        <dbReference type="EMBL" id="KAF7818873.1"/>
    </source>
</evidence>
<sequence length="21" mass="2416">MVGQKKKPNRKNPKPKQPPKS</sequence>
<organism evidence="2 3">
    <name type="scientific">Senna tora</name>
    <dbReference type="NCBI Taxonomy" id="362788"/>
    <lineage>
        <taxon>Eukaryota</taxon>
        <taxon>Viridiplantae</taxon>
        <taxon>Streptophyta</taxon>
        <taxon>Embryophyta</taxon>
        <taxon>Tracheophyta</taxon>
        <taxon>Spermatophyta</taxon>
        <taxon>Magnoliopsida</taxon>
        <taxon>eudicotyledons</taxon>
        <taxon>Gunneridae</taxon>
        <taxon>Pentapetalae</taxon>
        <taxon>rosids</taxon>
        <taxon>fabids</taxon>
        <taxon>Fabales</taxon>
        <taxon>Fabaceae</taxon>
        <taxon>Caesalpinioideae</taxon>
        <taxon>Cassia clade</taxon>
        <taxon>Senna</taxon>
    </lineage>
</organism>
<dbReference type="AlphaFoldDB" id="A0A834TB69"/>
<feature type="region of interest" description="Disordered" evidence="1">
    <location>
        <begin position="1"/>
        <end position="21"/>
    </location>
</feature>
<evidence type="ECO:0000256" key="1">
    <source>
        <dbReference type="SAM" id="MobiDB-lite"/>
    </source>
</evidence>
<accession>A0A834TB69</accession>
<gene>
    <name evidence="2" type="ORF">G2W53_024328</name>
</gene>
<proteinExistence type="predicted"/>
<evidence type="ECO:0000313" key="3">
    <source>
        <dbReference type="Proteomes" id="UP000634136"/>
    </source>
</evidence>
<reference evidence="2" key="1">
    <citation type="submission" date="2020-09" db="EMBL/GenBank/DDBJ databases">
        <title>Genome-Enabled Discovery of Anthraquinone Biosynthesis in Senna tora.</title>
        <authorList>
            <person name="Kang S.-H."/>
            <person name="Pandey R.P."/>
            <person name="Lee C.-M."/>
            <person name="Sim J.-S."/>
            <person name="Jeong J.-T."/>
            <person name="Choi B.-S."/>
            <person name="Jung M."/>
            <person name="Ginzburg D."/>
            <person name="Zhao K."/>
            <person name="Won S.Y."/>
            <person name="Oh T.-J."/>
            <person name="Yu Y."/>
            <person name="Kim N.-H."/>
            <person name="Lee O.R."/>
            <person name="Lee T.-H."/>
            <person name="Bashyal P."/>
            <person name="Kim T.-S."/>
            <person name="Lee W.-H."/>
            <person name="Kawkins C."/>
            <person name="Kim C.-K."/>
            <person name="Kim J.S."/>
            <person name="Ahn B.O."/>
            <person name="Rhee S.Y."/>
            <person name="Sohng J.K."/>
        </authorList>
    </citation>
    <scope>NUCLEOTIDE SEQUENCE</scope>
    <source>
        <tissue evidence="2">Leaf</tissue>
    </source>
</reference>
<protein>
    <submittedName>
        <fullName evidence="2">Uncharacterized protein</fullName>
    </submittedName>
</protein>
<dbReference type="EMBL" id="JAAIUW010000008">
    <property type="protein sequence ID" value="KAF7818873.1"/>
    <property type="molecule type" value="Genomic_DNA"/>
</dbReference>
<comment type="caution">
    <text evidence="2">The sequence shown here is derived from an EMBL/GenBank/DDBJ whole genome shotgun (WGS) entry which is preliminary data.</text>
</comment>
<keyword evidence="3" id="KW-1185">Reference proteome</keyword>
<dbReference type="Proteomes" id="UP000634136">
    <property type="component" value="Unassembled WGS sequence"/>
</dbReference>